<dbReference type="EMBL" id="CP027062">
    <property type="protein sequence ID" value="AVI51918.1"/>
    <property type="molecule type" value="Genomic_DNA"/>
</dbReference>
<proteinExistence type="predicted"/>
<dbReference type="AlphaFoldDB" id="A0A2S0HZ77"/>
<organism evidence="1 2">
    <name type="scientific">Pukyongia salina</name>
    <dbReference type="NCBI Taxonomy" id="2094025"/>
    <lineage>
        <taxon>Bacteria</taxon>
        <taxon>Pseudomonadati</taxon>
        <taxon>Bacteroidota</taxon>
        <taxon>Flavobacteriia</taxon>
        <taxon>Flavobacteriales</taxon>
        <taxon>Flavobacteriaceae</taxon>
        <taxon>Pukyongia</taxon>
    </lineage>
</organism>
<dbReference type="Proteomes" id="UP000238442">
    <property type="component" value="Chromosome"/>
</dbReference>
<keyword evidence="2" id="KW-1185">Reference proteome</keyword>
<protein>
    <submittedName>
        <fullName evidence="1">Uncharacterized protein</fullName>
    </submittedName>
</protein>
<dbReference type="OrthoDB" id="5500612at2"/>
<name>A0A2S0HZ77_9FLAO</name>
<accession>A0A2S0HZ77</accession>
<reference evidence="1 2" key="1">
    <citation type="submission" date="2018-02" db="EMBL/GenBank/DDBJ databases">
        <title>Genomic analysis of the strain RR4-38 isolated from a seawater recirculating aquaculture system.</title>
        <authorList>
            <person name="Kim Y.-S."/>
            <person name="Jang Y.H."/>
            <person name="Kim K.-H."/>
        </authorList>
    </citation>
    <scope>NUCLEOTIDE SEQUENCE [LARGE SCALE GENOMIC DNA]</scope>
    <source>
        <strain evidence="1 2">RR4-38</strain>
    </source>
</reference>
<gene>
    <name evidence="1" type="ORF">C5O00_12455</name>
</gene>
<sequence>MFVGFQMNAQVGINTTAPSPASILEISSTRDNIIFGGLMPPRVPTLANRNSINPSASDIGLLVFVEEVLCYQVWNGTTWEDIHCLNTVSLLGIFQNFDLNTSWGYRSDVPFFDNGNDGFFGITDNNNNGFSNLSTMTNNFLGIRDLDDEGINGTTGFATITFNTINISEAPSGVTLSFNYEFFEFDNGDDVFYTISIDGVPQTEIQLIDGMANSSISGSVSEVIPPGTTSVGLSIRIRQDGAGDYAGFDNFAIAPI</sequence>
<dbReference type="KEGG" id="aue:C5O00_12455"/>
<evidence type="ECO:0000313" key="1">
    <source>
        <dbReference type="EMBL" id="AVI51918.1"/>
    </source>
</evidence>
<dbReference type="RefSeq" id="WP_105217158.1">
    <property type="nucleotide sequence ID" value="NZ_CP027062.1"/>
</dbReference>
<evidence type="ECO:0000313" key="2">
    <source>
        <dbReference type="Proteomes" id="UP000238442"/>
    </source>
</evidence>